<protein>
    <submittedName>
        <fullName evidence="4">PHB depolymerase family esterase</fullName>
    </submittedName>
</protein>
<gene>
    <name evidence="4" type="ORF">RZN05_07625</name>
</gene>
<dbReference type="PANTHER" id="PTHR43037:SF1">
    <property type="entry name" value="BLL1128 PROTEIN"/>
    <property type="match status" value="1"/>
</dbReference>
<dbReference type="SUPFAM" id="SSF53474">
    <property type="entry name" value="alpha/beta-Hydrolases"/>
    <property type="match status" value="1"/>
</dbReference>
<dbReference type="NCBIfam" id="TIGR01840">
    <property type="entry name" value="esterase_phb"/>
    <property type="match status" value="1"/>
</dbReference>
<dbReference type="RefSeq" id="WP_317226016.1">
    <property type="nucleotide sequence ID" value="NZ_JAWJEJ010000001.1"/>
</dbReference>
<keyword evidence="1" id="KW-0732">Signal</keyword>
<keyword evidence="5" id="KW-1185">Reference proteome</keyword>
<organism evidence="4 5">
    <name type="scientific">Sphingomonas agrestis</name>
    <dbReference type="NCBI Taxonomy" id="3080540"/>
    <lineage>
        <taxon>Bacteria</taxon>
        <taxon>Pseudomonadati</taxon>
        <taxon>Pseudomonadota</taxon>
        <taxon>Alphaproteobacteria</taxon>
        <taxon>Sphingomonadales</taxon>
        <taxon>Sphingomonadaceae</taxon>
        <taxon>Sphingomonas</taxon>
    </lineage>
</organism>
<dbReference type="InterPro" id="IPR050955">
    <property type="entry name" value="Plant_Biomass_Hydrol_Est"/>
</dbReference>
<feature type="region of interest" description="Disordered" evidence="3">
    <location>
        <begin position="295"/>
        <end position="320"/>
    </location>
</feature>
<sequence length="335" mass="35107">MPLHGFGTNPGDLDAFLFAPAHLPQNAPLVVVLHGCTQTASAYDQGSGWSALADRFGFAVLFPQQRRANNPNLCFNWFSPADTRAGAGETESIRQMACTVIERHALDPARVFVTGLSAGGAMTSAMLATCPDLFAGGAIIAGLPFGVAKSVPEAFDRMRGHGYDSAGLSALVRDAAPSPVRWPSVSIWQGTADTTVAPANAAMLVEQWRAIHGVDLPDQSQSGDRHRYRGWHDSTGRLVLEEYLIPGLGHGTPITSAGPEAFGVPAPYMLEAGISSTYRIAASWEIVPAVAPARPESAASDATPAAAPARHGEAHGFDPGRSINAALRAAGLLRP</sequence>
<keyword evidence="2" id="KW-0378">Hydrolase</keyword>
<proteinExistence type="predicted"/>
<evidence type="ECO:0000313" key="5">
    <source>
        <dbReference type="Proteomes" id="UP001273531"/>
    </source>
</evidence>
<reference evidence="4 5" key="1">
    <citation type="submission" date="2023-10" db="EMBL/GenBank/DDBJ databases">
        <title>Sphingomonas sp. HF-S4 16S ribosomal RNA gene Genome sequencing and assembly.</title>
        <authorList>
            <person name="Lee H."/>
        </authorList>
    </citation>
    <scope>NUCLEOTIDE SEQUENCE [LARGE SCALE GENOMIC DNA]</scope>
    <source>
        <strain evidence="4 5">HF-S4</strain>
    </source>
</reference>
<feature type="compositionally biased region" description="Low complexity" evidence="3">
    <location>
        <begin position="296"/>
        <end position="309"/>
    </location>
</feature>
<dbReference type="EMBL" id="JAWJEJ010000001">
    <property type="protein sequence ID" value="MDV3456847.1"/>
    <property type="molecule type" value="Genomic_DNA"/>
</dbReference>
<evidence type="ECO:0000313" key="4">
    <source>
        <dbReference type="EMBL" id="MDV3456847.1"/>
    </source>
</evidence>
<dbReference type="InterPro" id="IPR010126">
    <property type="entry name" value="Esterase_phb"/>
</dbReference>
<dbReference type="InterPro" id="IPR029058">
    <property type="entry name" value="AB_hydrolase_fold"/>
</dbReference>
<accession>A0ABU3Y6Q8</accession>
<dbReference type="Proteomes" id="UP001273531">
    <property type="component" value="Unassembled WGS sequence"/>
</dbReference>
<evidence type="ECO:0000256" key="1">
    <source>
        <dbReference type="ARBA" id="ARBA00022729"/>
    </source>
</evidence>
<name>A0ABU3Y6Q8_9SPHN</name>
<evidence type="ECO:0000256" key="3">
    <source>
        <dbReference type="SAM" id="MobiDB-lite"/>
    </source>
</evidence>
<dbReference type="Pfam" id="PF10503">
    <property type="entry name" value="Esterase_PHB"/>
    <property type="match status" value="1"/>
</dbReference>
<dbReference type="Gene3D" id="3.40.50.1820">
    <property type="entry name" value="alpha/beta hydrolase"/>
    <property type="match status" value="1"/>
</dbReference>
<comment type="caution">
    <text evidence="4">The sequence shown here is derived from an EMBL/GenBank/DDBJ whole genome shotgun (WGS) entry which is preliminary data.</text>
</comment>
<evidence type="ECO:0000256" key="2">
    <source>
        <dbReference type="ARBA" id="ARBA00022801"/>
    </source>
</evidence>
<dbReference type="PANTHER" id="PTHR43037">
    <property type="entry name" value="UNNAMED PRODUCT-RELATED"/>
    <property type="match status" value="1"/>
</dbReference>